<comment type="caution">
    <text evidence="5">The sequence shown here is derived from an EMBL/GenBank/DDBJ whole genome shotgun (WGS) entry which is preliminary data.</text>
</comment>
<dbReference type="PANTHER" id="PTHR47447">
    <property type="entry name" value="OS03G0856100 PROTEIN"/>
    <property type="match status" value="1"/>
</dbReference>
<sequence length="134" mass="15385">MLTFIADIVYSVCKLPDVAKKVIKQAEHRYGISRTERCCELLVIAYYRRGMLFDACRVWNRMERRGLEPGATTYKEIVVTLFKNNRVSNAMKVFNGMRRRGLQMVARAGATAWWCHGCAKKGGCGARTWCSPKW</sequence>
<accession>A0A6G1D487</accession>
<organism evidence="5 6">
    <name type="scientific">Oryza meyeriana var. granulata</name>
    <dbReference type="NCBI Taxonomy" id="110450"/>
    <lineage>
        <taxon>Eukaryota</taxon>
        <taxon>Viridiplantae</taxon>
        <taxon>Streptophyta</taxon>
        <taxon>Embryophyta</taxon>
        <taxon>Tracheophyta</taxon>
        <taxon>Spermatophyta</taxon>
        <taxon>Magnoliopsida</taxon>
        <taxon>Liliopsida</taxon>
        <taxon>Poales</taxon>
        <taxon>Poaceae</taxon>
        <taxon>BOP clade</taxon>
        <taxon>Oryzoideae</taxon>
        <taxon>Oryzeae</taxon>
        <taxon>Oryzinae</taxon>
        <taxon>Oryza</taxon>
        <taxon>Oryza meyeriana</taxon>
    </lineage>
</organism>
<keyword evidence="6" id="KW-1185">Reference proteome</keyword>
<evidence type="ECO:0000256" key="4">
    <source>
        <dbReference type="PROSITE-ProRule" id="PRU00708"/>
    </source>
</evidence>
<comment type="similarity">
    <text evidence="1">Belongs to the PPR family. P subfamily.</text>
</comment>
<dbReference type="PROSITE" id="PS51375">
    <property type="entry name" value="PPR"/>
    <property type="match status" value="2"/>
</dbReference>
<evidence type="ECO:0000256" key="3">
    <source>
        <dbReference type="ARBA" id="ARBA00022946"/>
    </source>
</evidence>
<keyword evidence="3" id="KW-0809">Transit peptide</keyword>
<evidence type="ECO:0000256" key="2">
    <source>
        <dbReference type="ARBA" id="ARBA00022737"/>
    </source>
</evidence>
<reference evidence="5 6" key="1">
    <citation type="submission" date="2019-11" db="EMBL/GenBank/DDBJ databases">
        <title>Whole genome sequence of Oryza granulata.</title>
        <authorList>
            <person name="Li W."/>
        </authorList>
    </citation>
    <scope>NUCLEOTIDE SEQUENCE [LARGE SCALE GENOMIC DNA]</scope>
    <source>
        <strain evidence="6">cv. Menghai</strain>
        <tissue evidence="5">Leaf</tissue>
    </source>
</reference>
<evidence type="ECO:0000256" key="1">
    <source>
        <dbReference type="ARBA" id="ARBA00007626"/>
    </source>
</evidence>
<dbReference type="OrthoDB" id="1846553at2759"/>
<dbReference type="AlphaFoldDB" id="A0A6G1D487"/>
<gene>
    <name evidence="5" type="ORF">E2562_015689</name>
</gene>
<dbReference type="PANTHER" id="PTHR47447:SF17">
    <property type="entry name" value="OS12G0638900 PROTEIN"/>
    <property type="match status" value="1"/>
</dbReference>
<dbReference type="Proteomes" id="UP000479710">
    <property type="component" value="Unassembled WGS sequence"/>
</dbReference>
<dbReference type="Gene3D" id="1.25.40.10">
    <property type="entry name" value="Tetratricopeptide repeat domain"/>
    <property type="match status" value="1"/>
</dbReference>
<protein>
    <recommendedName>
        <fullName evidence="7">Pentacotripeptide-repeat region of PRORP domain-containing protein</fullName>
    </recommendedName>
</protein>
<dbReference type="EMBL" id="SPHZ02000007">
    <property type="protein sequence ID" value="KAF0907177.1"/>
    <property type="molecule type" value="Genomic_DNA"/>
</dbReference>
<dbReference type="InterPro" id="IPR011990">
    <property type="entry name" value="TPR-like_helical_dom_sf"/>
</dbReference>
<feature type="repeat" description="PPR" evidence="4">
    <location>
        <begin position="35"/>
        <end position="69"/>
    </location>
</feature>
<dbReference type="NCBIfam" id="TIGR00756">
    <property type="entry name" value="PPR"/>
    <property type="match status" value="2"/>
</dbReference>
<evidence type="ECO:0000313" key="5">
    <source>
        <dbReference type="EMBL" id="KAF0907177.1"/>
    </source>
</evidence>
<dbReference type="InterPro" id="IPR002885">
    <property type="entry name" value="PPR_rpt"/>
</dbReference>
<keyword evidence="2" id="KW-0677">Repeat</keyword>
<evidence type="ECO:0008006" key="7">
    <source>
        <dbReference type="Google" id="ProtNLM"/>
    </source>
</evidence>
<evidence type="ECO:0000313" key="6">
    <source>
        <dbReference type="Proteomes" id="UP000479710"/>
    </source>
</evidence>
<name>A0A6G1D487_9ORYZ</name>
<dbReference type="Pfam" id="PF01535">
    <property type="entry name" value="PPR"/>
    <property type="match status" value="2"/>
</dbReference>
<proteinExistence type="inferred from homology"/>
<feature type="repeat" description="PPR" evidence="4">
    <location>
        <begin position="70"/>
        <end position="104"/>
    </location>
</feature>